<organism evidence="2 3">
    <name type="scientific">Bacillus pseudomycoides</name>
    <dbReference type="NCBI Taxonomy" id="64104"/>
    <lineage>
        <taxon>Bacteria</taxon>
        <taxon>Bacillati</taxon>
        <taxon>Bacillota</taxon>
        <taxon>Bacilli</taxon>
        <taxon>Bacillales</taxon>
        <taxon>Bacillaceae</taxon>
        <taxon>Bacillus</taxon>
        <taxon>Bacillus cereus group</taxon>
    </lineage>
</organism>
<comment type="caution">
    <text evidence="2">The sequence shown here is derived from an EMBL/GenBank/DDBJ whole genome shotgun (WGS) entry which is preliminary data.</text>
</comment>
<sequence>MAQEEDKAKEAARIADINASVDRFKATYDSKMASHRANAQKLERLKAAKRSLQGELHHFDSYKKEFTHLSTSLTTSQFQGARRKKFDTKLNEIKAALDADKEEHNERLNAMNRKITLLEMDQSIIGDAIASISASISGLRAML</sequence>
<evidence type="ECO:0000313" key="2">
    <source>
        <dbReference type="EMBL" id="OUM46282.1"/>
    </source>
</evidence>
<gene>
    <name evidence="2" type="ORF">BW425_24560</name>
</gene>
<protein>
    <submittedName>
        <fullName evidence="2">DUF5082 domain-containing protein</fullName>
    </submittedName>
</protein>
<keyword evidence="1" id="KW-0175">Coiled coil</keyword>
<dbReference type="AlphaFoldDB" id="A0A1Y3MFA4"/>
<accession>A0A1Y3MFA4</accession>
<dbReference type="Proteomes" id="UP000195321">
    <property type="component" value="Unassembled WGS sequence"/>
</dbReference>
<proteinExistence type="predicted"/>
<evidence type="ECO:0000313" key="3">
    <source>
        <dbReference type="Proteomes" id="UP000195321"/>
    </source>
</evidence>
<evidence type="ECO:0000256" key="1">
    <source>
        <dbReference type="SAM" id="Coils"/>
    </source>
</evidence>
<name>A0A1Y3MFA4_9BACI</name>
<dbReference type="EMBL" id="MWPX01000052">
    <property type="protein sequence ID" value="OUM46282.1"/>
    <property type="molecule type" value="Genomic_DNA"/>
</dbReference>
<feature type="coiled-coil region" evidence="1">
    <location>
        <begin position="94"/>
        <end position="121"/>
    </location>
</feature>
<reference evidence="2 3" key="1">
    <citation type="submission" date="2017-02" db="EMBL/GenBank/DDBJ databases">
        <title>Bacillus pseudomycoides isolate FSL K6-0042.</title>
        <authorList>
            <person name="Kovac J."/>
        </authorList>
    </citation>
    <scope>NUCLEOTIDE SEQUENCE [LARGE SCALE GENOMIC DNA]</scope>
    <source>
        <strain evidence="2 3">FSL K6-0042</strain>
    </source>
</reference>
<dbReference type="RefSeq" id="WP_016114213.1">
    <property type="nucleotide sequence ID" value="NZ_CP189809.1"/>
</dbReference>